<dbReference type="InterPro" id="IPR029033">
    <property type="entry name" value="His_PPase_superfam"/>
</dbReference>
<dbReference type="SUPFAM" id="SSF53254">
    <property type="entry name" value="Phosphoglycerate mutase-like"/>
    <property type="match status" value="1"/>
</dbReference>
<dbReference type="InterPro" id="IPR013078">
    <property type="entry name" value="His_Pase_superF_clade-1"/>
</dbReference>
<accession>A0ABT9AXJ0</accession>
<keyword evidence="1" id="KW-0378">Hydrolase</keyword>
<dbReference type="CDD" id="cd07067">
    <property type="entry name" value="HP_PGM_like"/>
    <property type="match status" value="1"/>
</dbReference>
<dbReference type="PANTHER" id="PTHR48100">
    <property type="entry name" value="BROAD-SPECIFICITY PHOSPHATASE YOR283W-RELATED"/>
    <property type="match status" value="1"/>
</dbReference>
<evidence type="ECO:0000313" key="2">
    <source>
        <dbReference type="Proteomes" id="UP001233314"/>
    </source>
</evidence>
<dbReference type="SMART" id="SM00855">
    <property type="entry name" value="PGAM"/>
    <property type="match status" value="1"/>
</dbReference>
<dbReference type="Gene3D" id="3.40.50.1240">
    <property type="entry name" value="Phosphoglycerate mutase-like"/>
    <property type="match status" value="1"/>
</dbReference>
<dbReference type="EC" id="3.1.3.-" evidence="1"/>
<dbReference type="GO" id="GO:0016787">
    <property type="term" value="F:hydrolase activity"/>
    <property type="evidence" value="ECO:0007669"/>
    <property type="project" value="UniProtKB-KW"/>
</dbReference>
<dbReference type="InterPro" id="IPR050275">
    <property type="entry name" value="PGM_Phosphatase"/>
</dbReference>
<proteinExistence type="predicted"/>
<sequence length="228" mass="24308">MSAQHMPGAASGEVRRLVVLRHGRTAWNAEGRAQGHSDVSLDRSGHAEAAAAAPWIARLSPVALWSSDLARARETAAYVAKESGLDPVFDARLREFALGERTGLTNAEFEARFPQQYAAFREGRWDPLPGMETTEELAARVSAALVDLVASIAPGETAAVVAHGGAIKVGVSALLGWTPEIAQALRHPVNCGWALLEHEGPVSAGRWRLAAWNLSVPDPDFTSAPPVR</sequence>
<dbReference type="RefSeq" id="WP_305026671.1">
    <property type="nucleotide sequence ID" value="NZ_JAUQTA010000001.1"/>
</dbReference>
<keyword evidence="2" id="KW-1185">Reference proteome</keyword>
<protein>
    <submittedName>
        <fullName evidence="1">Histidine phosphatase family protein</fullName>
        <ecNumber evidence="1">3.1.3.-</ecNumber>
    </submittedName>
</protein>
<reference evidence="1 2" key="1">
    <citation type="submission" date="2023-07" db="EMBL/GenBank/DDBJ databases">
        <title>Nocardioides sp. nov WY-20 isolated from soil.</title>
        <authorList>
            <person name="Liu B."/>
            <person name="Wan Y."/>
        </authorList>
    </citation>
    <scope>NUCLEOTIDE SEQUENCE [LARGE SCALE GENOMIC DNA]</scope>
    <source>
        <strain evidence="1 2">WY-20</strain>
    </source>
</reference>
<dbReference type="PANTHER" id="PTHR48100:SF62">
    <property type="entry name" value="GLUCOSYL-3-PHOSPHOGLYCERATE PHOSPHATASE"/>
    <property type="match status" value="1"/>
</dbReference>
<gene>
    <name evidence="1" type="ORF">Q5722_02690</name>
</gene>
<dbReference type="Pfam" id="PF00300">
    <property type="entry name" value="His_Phos_1"/>
    <property type="match status" value="1"/>
</dbReference>
<evidence type="ECO:0000313" key="1">
    <source>
        <dbReference type="EMBL" id="MDO7867266.1"/>
    </source>
</evidence>
<organism evidence="1 2">
    <name type="scientific">Nocardioides jiangxiensis</name>
    <dbReference type="NCBI Taxonomy" id="3064524"/>
    <lineage>
        <taxon>Bacteria</taxon>
        <taxon>Bacillati</taxon>
        <taxon>Actinomycetota</taxon>
        <taxon>Actinomycetes</taxon>
        <taxon>Propionibacteriales</taxon>
        <taxon>Nocardioidaceae</taxon>
        <taxon>Nocardioides</taxon>
    </lineage>
</organism>
<dbReference type="Proteomes" id="UP001233314">
    <property type="component" value="Unassembled WGS sequence"/>
</dbReference>
<name>A0ABT9AXJ0_9ACTN</name>
<comment type="caution">
    <text evidence="1">The sequence shown here is derived from an EMBL/GenBank/DDBJ whole genome shotgun (WGS) entry which is preliminary data.</text>
</comment>
<dbReference type="EMBL" id="JAUQTA010000001">
    <property type="protein sequence ID" value="MDO7867266.1"/>
    <property type="molecule type" value="Genomic_DNA"/>
</dbReference>